<dbReference type="OrthoDB" id="8432779at2"/>
<dbReference type="EMBL" id="FNYA01000002">
    <property type="protein sequence ID" value="SEI59306.1"/>
    <property type="molecule type" value="Genomic_DNA"/>
</dbReference>
<dbReference type="InterPro" id="IPR011042">
    <property type="entry name" value="6-blade_b-propeller_TolB-like"/>
</dbReference>
<name>A0A1H6RY17_9FLAO</name>
<dbReference type="Gene3D" id="2.120.10.30">
    <property type="entry name" value="TolB, C-terminal domain"/>
    <property type="match status" value="1"/>
</dbReference>
<gene>
    <name evidence="1" type="ORF">SAMN05660918_1060</name>
</gene>
<reference evidence="2" key="1">
    <citation type="submission" date="2016-10" db="EMBL/GenBank/DDBJ databases">
        <authorList>
            <person name="Varghese N."/>
            <person name="Submissions S."/>
        </authorList>
    </citation>
    <scope>NUCLEOTIDE SEQUENCE [LARGE SCALE GENOMIC DNA]</scope>
    <source>
        <strain evidence="2">DSM 17934</strain>
    </source>
</reference>
<evidence type="ECO:0000313" key="1">
    <source>
        <dbReference type="EMBL" id="SEI59306.1"/>
    </source>
</evidence>
<dbReference type="Pfam" id="PF07676">
    <property type="entry name" value="PD40"/>
    <property type="match status" value="4"/>
</dbReference>
<keyword evidence="2" id="KW-1185">Reference proteome</keyword>
<evidence type="ECO:0000313" key="2">
    <source>
        <dbReference type="Proteomes" id="UP000199702"/>
    </source>
</evidence>
<dbReference type="Proteomes" id="UP000199702">
    <property type="component" value="Unassembled WGS sequence"/>
</dbReference>
<proteinExistence type="predicted"/>
<protein>
    <submittedName>
        <fullName evidence="1">WD40-like Beta Propeller Repeat</fullName>
    </submittedName>
</protein>
<dbReference type="STRING" id="402734.SAMN05660918_1060"/>
<dbReference type="InterPro" id="IPR011659">
    <property type="entry name" value="WD40"/>
</dbReference>
<dbReference type="RefSeq" id="WP_091309201.1">
    <property type="nucleotide sequence ID" value="NZ_CBCSJU010000005.1"/>
</dbReference>
<organism evidence="1 2">
    <name type="scientific">Flavobacterium terrigena</name>
    <dbReference type="NCBI Taxonomy" id="402734"/>
    <lineage>
        <taxon>Bacteria</taxon>
        <taxon>Pseudomonadati</taxon>
        <taxon>Bacteroidota</taxon>
        <taxon>Flavobacteriia</taxon>
        <taxon>Flavobacteriales</taxon>
        <taxon>Flavobacteriaceae</taxon>
        <taxon>Flavobacterium</taxon>
    </lineage>
</organism>
<dbReference type="AlphaFoldDB" id="A0A1H6RY17"/>
<sequence>MPKKNSFLILLFISVIGFSQEKTQPIAAFDFLKKYINARDLALSSTQDEVYFTIQNTNEEISVIAFSKKENKKWTEPKLISFTGKHRDIEPFLSSDGLKLYFSSNRPIHDSISASKDYDIWFVERANLKSEWSAPKNLGAPVNTTNNEFYPSLTKSGNIYFTSDGSKSLGKDDIFFSKWEKNKYSEPITLGLNINSPGYEFNAFVSPDEKFLIFTGYNRAEGLGSGDLYISHKDKNGEWEKAKNMGSEVNSPSMDYCPFYDAKTETLYFTSKRNSTSNLGFKTIDDFEKEINKYENGLSRIYKYILKL</sequence>
<accession>A0A1H6RY17</accession>
<dbReference type="SUPFAM" id="SSF82171">
    <property type="entry name" value="DPP6 N-terminal domain-like"/>
    <property type="match status" value="1"/>
</dbReference>